<dbReference type="InterPro" id="IPR050548">
    <property type="entry name" value="PcG_chromatin_remod_factors"/>
</dbReference>
<keyword evidence="2" id="KW-1185">Reference proteome</keyword>
<evidence type="ECO:0000259" key="1">
    <source>
        <dbReference type="Pfam" id="PF00536"/>
    </source>
</evidence>
<feature type="non-terminal residue" evidence="3">
    <location>
        <position position="1"/>
    </location>
</feature>
<protein>
    <submittedName>
        <fullName evidence="3">Sex comb on midleg-like protein 2</fullName>
    </submittedName>
</protein>
<dbReference type="GeneID" id="112406344"/>
<dbReference type="AlphaFoldDB" id="A0A341C7V1"/>
<evidence type="ECO:0000313" key="3">
    <source>
        <dbReference type="RefSeq" id="XP_024610865.1"/>
    </source>
</evidence>
<proteinExistence type="predicted"/>
<name>A0A341C7V1_NEOAA</name>
<sequence>NGRFSQAGSPLYVPTSFAPSSLVGSDPSVLKQSLPDDPSTWSVDEVILFLKYLDPQLSSALADLFMKHDIDGKALLLLKNDMMMKYMGLKLTINVRASDLILLA</sequence>
<dbReference type="GO" id="GO:0005634">
    <property type="term" value="C:nucleus"/>
    <property type="evidence" value="ECO:0007669"/>
    <property type="project" value="TreeGrafter"/>
</dbReference>
<dbReference type="GO" id="GO:0042393">
    <property type="term" value="F:histone binding"/>
    <property type="evidence" value="ECO:0007669"/>
    <property type="project" value="TreeGrafter"/>
</dbReference>
<dbReference type="GO" id="GO:0045892">
    <property type="term" value="P:negative regulation of DNA-templated transcription"/>
    <property type="evidence" value="ECO:0007669"/>
    <property type="project" value="TreeGrafter"/>
</dbReference>
<dbReference type="GO" id="GO:0003682">
    <property type="term" value="F:chromatin binding"/>
    <property type="evidence" value="ECO:0007669"/>
    <property type="project" value="TreeGrafter"/>
</dbReference>
<dbReference type="InterPro" id="IPR001660">
    <property type="entry name" value="SAM"/>
</dbReference>
<dbReference type="Pfam" id="PF00536">
    <property type="entry name" value="SAM_1"/>
    <property type="match status" value="1"/>
</dbReference>
<dbReference type="InParanoid" id="A0A341C7V1"/>
<dbReference type="KEGG" id="nasi:112406344"/>
<dbReference type="Proteomes" id="UP000252040">
    <property type="component" value="Unplaced"/>
</dbReference>
<dbReference type="STRING" id="1706337.A0A341C7V1"/>
<evidence type="ECO:0000313" key="2">
    <source>
        <dbReference type="Proteomes" id="UP000252040"/>
    </source>
</evidence>
<dbReference type="RefSeq" id="XP_024610865.1">
    <property type="nucleotide sequence ID" value="XM_024755097.1"/>
</dbReference>
<feature type="domain" description="SAM" evidence="1">
    <location>
        <begin position="39"/>
        <end position="91"/>
    </location>
</feature>
<dbReference type="PANTHER" id="PTHR12247">
    <property type="entry name" value="POLYCOMB GROUP PROTEIN"/>
    <property type="match status" value="1"/>
</dbReference>
<organism evidence="2 3">
    <name type="scientific">Neophocaena asiaeorientalis asiaeorientalis</name>
    <name type="common">Yangtze finless porpoise</name>
    <name type="synonym">Neophocaena phocaenoides subsp. asiaeorientalis</name>
    <dbReference type="NCBI Taxonomy" id="1706337"/>
    <lineage>
        <taxon>Eukaryota</taxon>
        <taxon>Metazoa</taxon>
        <taxon>Chordata</taxon>
        <taxon>Craniata</taxon>
        <taxon>Vertebrata</taxon>
        <taxon>Euteleostomi</taxon>
        <taxon>Mammalia</taxon>
        <taxon>Eutheria</taxon>
        <taxon>Laurasiatheria</taxon>
        <taxon>Artiodactyla</taxon>
        <taxon>Whippomorpha</taxon>
        <taxon>Cetacea</taxon>
        <taxon>Odontoceti</taxon>
        <taxon>Phocoenidae</taxon>
        <taxon>Neophocaena</taxon>
    </lineage>
</organism>
<dbReference type="Gene3D" id="1.10.150.50">
    <property type="entry name" value="Transcription Factor, Ets-1"/>
    <property type="match status" value="1"/>
</dbReference>
<dbReference type="SUPFAM" id="SSF47769">
    <property type="entry name" value="SAM/Pointed domain"/>
    <property type="match status" value="1"/>
</dbReference>
<gene>
    <name evidence="3" type="primary">LOC112406344</name>
</gene>
<dbReference type="InterPro" id="IPR013761">
    <property type="entry name" value="SAM/pointed_sf"/>
</dbReference>
<dbReference type="PANTHER" id="PTHR12247:SF128">
    <property type="entry name" value="SEX COMB ON MIDLEG-LIKE PROTEIN 1"/>
    <property type="match status" value="1"/>
</dbReference>
<reference evidence="3" key="1">
    <citation type="submission" date="2025-08" db="UniProtKB">
        <authorList>
            <consortium name="RefSeq"/>
        </authorList>
    </citation>
    <scope>IDENTIFICATION</scope>
    <source>
        <tissue evidence="3">Meat</tissue>
    </source>
</reference>
<accession>A0A341C7V1</accession>